<dbReference type="GO" id="GO:0005829">
    <property type="term" value="C:cytosol"/>
    <property type="evidence" value="ECO:0007669"/>
    <property type="project" value="TreeGrafter"/>
</dbReference>
<dbReference type="Proteomes" id="UP000298058">
    <property type="component" value="Unassembled WGS sequence"/>
</dbReference>
<comment type="similarity">
    <text evidence="9">Belongs to the DHPS family.</text>
</comment>
<evidence type="ECO:0000256" key="6">
    <source>
        <dbReference type="ARBA" id="ARBA00022723"/>
    </source>
</evidence>
<evidence type="ECO:0000256" key="8">
    <source>
        <dbReference type="ARBA" id="ARBA00022909"/>
    </source>
</evidence>
<dbReference type="InterPro" id="IPR045031">
    <property type="entry name" value="DHP_synth-like"/>
</dbReference>
<dbReference type="UniPathway" id="UPA00077">
    <property type="reaction ID" value="UER00156"/>
</dbReference>
<gene>
    <name evidence="11" type="primary">folP</name>
    <name evidence="11" type="ORF">EHS15_18390</name>
</gene>
<evidence type="ECO:0000259" key="10">
    <source>
        <dbReference type="PROSITE" id="PS50972"/>
    </source>
</evidence>
<dbReference type="SUPFAM" id="SSF51717">
    <property type="entry name" value="Dihydropteroate synthetase-like"/>
    <property type="match status" value="1"/>
</dbReference>
<dbReference type="GO" id="GO:0046656">
    <property type="term" value="P:folic acid biosynthetic process"/>
    <property type="evidence" value="ECO:0007669"/>
    <property type="project" value="UniProtKB-KW"/>
</dbReference>
<keyword evidence="7 9" id="KW-0460">Magnesium</keyword>
<dbReference type="EC" id="2.5.1.15" evidence="4 9"/>
<dbReference type="PROSITE" id="PS00792">
    <property type="entry name" value="DHPS_1"/>
    <property type="match status" value="1"/>
</dbReference>
<feature type="domain" description="Pterin-binding" evidence="10">
    <location>
        <begin position="2"/>
        <end position="262"/>
    </location>
</feature>
<evidence type="ECO:0000256" key="4">
    <source>
        <dbReference type="ARBA" id="ARBA00012458"/>
    </source>
</evidence>
<evidence type="ECO:0000256" key="5">
    <source>
        <dbReference type="ARBA" id="ARBA00022679"/>
    </source>
</evidence>
<comment type="catalytic activity">
    <reaction evidence="1">
        <text>(7,8-dihydropterin-6-yl)methyl diphosphate + 4-aminobenzoate = 7,8-dihydropteroate + diphosphate</text>
        <dbReference type="Rhea" id="RHEA:19949"/>
        <dbReference type="ChEBI" id="CHEBI:17836"/>
        <dbReference type="ChEBI" id="CHEBI:17839"/>
        <dbReference type="ChEBI" id="CHEBI:33019"/>
        <dbReference type="ChEBI" id="CHEBI:72950"/>
        <dbReference type="EC" id="2.5.1.15"/>
    </reaction>
</comment>
<name>A0A4R9LVU7_9LEPT</name>
<dbReference type="Pfam" id="PF00809">
    <property type="entry name" value="Pterin_bind"/>
    <property type="match status" value="1"/>
</dbReference>
<dbReference type="RefSeq" id="WP_135762050.1">
    <property type="nucleotide sequence ID" value="NZ_RQHW01000079.1"/>
</dbReference>
<evidence type="ECO:0000256" key="2">
    <source>
        <dbReference type="ARBA" id="ARBA00001946"/>
    </source>
</evidence>
<accession>A0A4R9LVU7</accession>
<evidence type="ECO:0000256" key="1">
    <source>
        <dbReference type="ARBA" id="ARBA00000012"/>
    </source>
</evidence>
<dbReference type="InterPro" id="IPR006390">
    <property type="entry name" value="DHP_synth_dom"/>
</dbReference>
<evidence type="ECO:0000256" key="7">
    <source>
        <dbReference type="ARBA" id="ARBA00022842"/>
    </source>
</evidence>
<protein>
    <recommendedName>
        <fullName evidence="4 9">Dihydropteroate synthase</fullName>
        <shortName evidence="9">DHPS</shortName>
        <ecNumber evidence="4 9">2.5.1.15</ecNumber>
    </recommendedName>
    <alternativeName>
        <fullName evidence="9">Dihydropteroate pyrophosphorylase</fullName>
    </alternativeName>
</protein>
<evidence type="ECO:0000256" key="3">
    <source>
        <dbReference type="ARBA" id="ARBA00004763"/>
    </source>
</evidence>
<dbReference type="GO" id="GO:0046654">
    <property type="term" value="P:tetrahydrofolate biosynthetic process"/>
    <property type="evidence" value="ECO:0007669"/>
    <property type="project" value="UniProtKB-UniPathway"/>
</dbReference>
<dbReference type="PROSITE" id="PS50972">
    <property type="entry name" value="PTERIN_BINDING"/>
    <property type="match status" value="1"/>
</dbReference>
<dbReference type="OrthoDB" id="9811744at2"/>
<comment type="function">
    <text evidence="9">Catalyzes the condensation of para-aminobenzoate (pABA) with 6-hydroxymethyl-7,8-dihydropterin diphosphate (DHPt-PP) to form 7,8-dihydropteroate (H2Pte), the immediate precursor of folate derivatives.</text>
</comment>
<keyword evidence="6 9" id="KW-0479">Metal-binding</keyword>
<keyword evidence="8 9" id="KW-0289">Folate biosynthesis</keyword>
<dbReference type="GO" id="GO:0046872">
    <property type="term" value="F:metal ion binding"/>
    <property type="evidence" value="ECO:0007669"/>
    <property type="project" value="UniProtKB-KW"/>
</dbReference>
<comment type="caution">
    <text evidence="11">The sequence shown here is derived from an EMBL/GenBank/DDBJ whole genome shotgun (WGS) entry which is preliminary data.</text>
</comment>
<evidence type="ECO:0000313" key="11">
    <source>
        <dbReference type="EMBL" id="TGN17143.1"/>
    </source>
</evidence>
<reference evidence="11" key="1">
    <citation type="journal article" date="2019" name="PLoS Negl. Trop. Dis.">
        <title>Revisiting the worldwide diversity of Leptospira species in the environment.</title>
        <authorList>
            <person name="Vincent A.T."/>
            <person name="Schiettekatte O."/>
            <person name="Bourhy P."/>
            <person name="Veyrier F.J."/>
            <person name="Picardeau M."/>
        </authorList>
    </citation>
    <scope>NUCLEOTIDE SEQUENCE [LARGE SCALE GENOMIC DNA]</scope>
    <source>
        <strain evidence="11">201300427</strain>
    </source>
</reference>
<dbReference type="PANTHER" id="PTHR20941:SF1">
    <property type="entry name" value="FOLIC ACID SYNTHESIS PROTEIN FOL1"/>
    <property type="match status" value="1"/>
</dbReference>
<dbReference type="Gene3D" id="3.20.20.20">
    <property type="entry name" value="Dihydropteroate synthase-like"/>
    <property type="match status" value="1"/>
</dbReference>
<dbReference type="NCBIfam" id="TIGR01496">
    <property type="entry name" value="DHPS"/>
    <property type="match status" value="1"/>
</dbReference>
<dbReference type="PANTHER" id="PTHR20941">
    <property type="entry name" value="FOLATE SYNTHESIS PROTEINS"/>
    <property type="match status" value="1"/>
</dbReference>
<evidence type="ECO:0000256" key="9">
    <source>
        <dbReference type="RuleBase" id="RU361205"/>
    </source>
</evidence>
<comment type="pathway">
    <text evidence="3 9">Cofactor biosynthesis; tetrahydrofolate biosynthesis; 7,8-dihydrofolate from 2-amino-4-hydroxy-6-hydroxymethyl-7,8-dihydropteridine diphosphate and 4-aminobenzoate: step 1/2.</text>
</comment>
<dbReference type="InterPro" id="IPR011005">
    <property type="entry name" value="Dihydropteroate_synth-like_sf"/>
</dbReference>
<organism evidence="11 12">
    <name type="scientific">Leptospira idonii</name>
    <dbReference type="NCBI Taxonomy" id="1193500"/>
    <lineage>
        <taxon>Bacteria</taxon>
        <taxon>Pseudomonadati</taxon>
        <taxon>Spirochaetota</taxon>
        <taxon>Spirochaetia</taxon>
        <taxon>Leptospirales</taxon>
        <taxon>Leptospiraceae</taxon>
        <taxon>Leptospira</taxon>
    </lineage>
</organism>
<dbReference type="EMBL" id="RQHW01000079">
    <property type="protein sequence ID" value="TGN17143.1"/>
    <property type="molecule type" value="Genomic_DNA"/>
</dbReference>
<sequence length="270" mass="30403">MSEIFGILNITQDSFSDGGKFLNPEHAITQGQRLLQEGADWIDLSGQSSNIKASLVSEEEEWQRVSPVIAHFVQRGIRLSLDSFRPSVQLAALRAGVKCLNDITGFTHPDSQTILQEELRKRPGTKLIVMHSHTLGIAEEKSDLSVKNVVSTVLSFFHDRKEELLSWGVPESSLYFDPGMGFFLGADPELSFEVLRQLDQIIEEFPNLMIGVSRKSFLGNVLGGIPPMERENATLAAEIYLLQKQVPWIRTHNVLKLKHSEKIWKLIQKN</sequence>
<dbReference type="AlphaFoldDB" id="A0A4R9LVU7"/>
<proteinExistence type="inferred from homology"/>
<dbReference type="InterPro" id="IPR000489">
    <property type="entry name" value="Pterin-binding_dom"/>
</dbReference>
<dbReference type="GO" id="GO:0004156">
    <property type="term" value="F:dihydropteroate synthase activity"/>
    <property type="evidence" value="ECO:0007669"/>
    <property type="project" value="UniProtKB-EC"/>
</dbReference>
<keyword evidence="12" id="KW-1185">Reference proteome</keyword>
<comment type="cofactor">
    <cofactor evidence="2 9">
        <name>Mg(2+)</name>
        <dbReference type="ChEBI" id="CHEBI:18420"/>
    </cofactor>
</comment>
<keyword evidence="5 9" id="KW-0808">Transferase</keyword>
<evidence type="ECO:0000313" key="12">
    <source>
        <dbReference type="Proteomes" id="UP000298058"/>
    </source>
</evidence>